<dbReference type="InterPro" id="IPR027487">
    <property type="entry name" value="Ribosomal_mL48"/>
</dbReference>
<dbReference type="SMR" id="F6XF35"/>
<dbReference type="SMART" id="SM01403">
    <property type="entry name" value="Ribosomal_S10"/>
    <property type="match status" value="1"/>
</dbReference>
<dbReference type="InterPro" id="IPR027486">
    <property type="entry name" value="Ribosomal_uS10_dom"/>
</dbReference>
<evidence type="ECO:0000313" key="10">
    <source>
        <dbReference type="Ensembl" id="ENSECAP00000019542.2"/>
    </source>
</evidence>
<dbReference type="Bgee" id="ENSECAG00000022115">
    <property type="expression patterns" value="Expressed in gluteus medius and 23 other cell types or tissues"/>
</dbReference>
<dbReference type="Ensembl" id="ENSECAT00000023582.3">
    <property type="protein sequence ID" value="ENSECAP00000019542.2"/>
    <property type="gene ID" value="ENSECAG00000022115.4"/>
</dbReference>
<dbReference type="PANTHER" id="PTHR13473">
    <property type="entry name" value="MITOCHONDRIAL RIBOSOMAL PROTEIN L48"/>
    <property type="match status" value="1"/>
</dbReference>
<dbReference type="GeneTree" id="ENSGT00390000012955"/>
<comment type="subcellular location">
    <subcellularLocation>
        <location evidence="1">Mitochondrion</location>
    </subcellularLocation>
</comment>
<dbReference type="GO" id="GO:0005743">
    <property type="term" value="C:mitochondrial inner membrane"/>
    <property type="evidence" value="ECO:0007669"/>
    <property type="project" value="UniProtKB-ARBA"/>
</dbReference>
<evidence type="ECO:0000256" key="2">
    <source>
        <dbReference type="ARBA" id="ARBA00022946"/>
    </source>
</evidence>
<organism evidence="10 11">
    <name type="scientific">Equus caballus</name>
    <name type="common">Horse</name>
    <dbReference type="NCBI Taxonomy" id="9796"/>
    <lineage>
        <taxon>Eukaryota</taxon>
        <taxon>Metazoa</taxon>
        <taxon>Chordata</taxon>
        <taxon>Craniata</taxon>
        <taxon>Vertebrata</taxon>
        <taxon>Euteleostomi</taxon>
        <taxon>Mammalia</taxon>
        <taxon>Eutheria</taxon>
        <taxon>Laurasiatheria</taxon>
        <taxon>Perissodactyla</taxon>
        <taxon>Equidae</taxon>
        <taxon>Equus</taxon>
    </lineage>
</organism>
<dbReference type="PANTHER" id="PTHR13473:SF0">
    <property type="entry name" value="LARGE RIBOSOMAL SUBUNIT PROTEIN ML48"/>
    <property type="match status" value="1"/>
</dbReference>
<dbReference type="SUPFAM" id="SSF54999">
    <property type="entry name" value="Ribosomal protein S10"/>
    <property type="match status" value="1"/>
</dbReference>
<sequence>EKGVIEKGIVLCLRNNIIFTQAFSLLSGEFVSSHMICLSLEGFETGFVLFSLLGGILLNTSRHYKTKPTHGIGRYKHLVKTQEPKKKRAKVEVRPINLGTDYEYGALNIHVTAYDMAVAESYAQYVHNLCNHLSIKVEESYAMPTKTMEVLQLQDQGSKMFLDSVLTTHERVVQISGLSATFAEIFLEIIQSNLPEGVKLSVREHTEEDFKGRFKARPELEELLAKLN</sequence>
<reference evidence="10 11" key="1">
    <citation type="journal article" date="2009" name="Science">
        <title>Genome sequence, comparative analysis, and population genetics of the domestic horse.</title>
        <authorList>
            <consortium name="Broad Institute Genome Sequencing Platform"/>
            <consortium name="Broad Institute Whole Genome Assembly Team"/>
            <person name="Wade C.M."/>
            <person name="Giulotto E."/>
            <person name="Sigurdsson S."/>
            <person name="Zoli M."/>
            <person name="Gnerre S."/>
            <person name="Imsland F."/>
            <person name="Lear T.L."/>
            <person name="Adelson D.L."/>
            <person name="Bailey E."/>
            <person name="Bellone R.R."/>
            <person name="Bloecker H."/>
            <person name="Distl O."/>
            <person name="Edgar R.C."/>
            <person name="Garber M."/>
            <person name="Leeb T."/>
            <person name="Mauceli E."/>
            <person name="MacLeod J.N."/>
            <person name="Penedo M.C.T."/>
            <person name="Raison J.M."/>
            <person name="Sharpe T."/>
            <person name="Vogel J."/>
            <person name="Andersson L."/>
            <person name="Antczak D.F."/>
            <person name="Biagi T."/>
            <person name="Binns M.M."/>
            <person name="Chowdhary B.P."/>
            <person name="Coleman S.J."/>
            <person name="Della Valle G."/>
            <person name="Fryc S."/>
            <person name="Guerin G."/>
            <person name="Hasegawa T."/>
            <person name="Hill E.W."/>
            <person name="Jurka J."/>
            <person name="Kiialainen A."/>
            <person name="Lindgren G."/>
            <person name="Liu J."/>
            <person name="Magnani E."/>
            <person name="Mickelson J.R."/>
            <person name="Murray J."/>
            <person name="Nergadze S.G."/>
            <person name="Onofrio R."/>
            <person name="Pedroni S."/>
            <person name="Piras M.F."/>
            <person name="Raudsepp T."/>
            <person name="Rocchi M."/>
            <person name="Roeed K.H."/>
            <person name="Ryder O.A."/>
            <person name="Searle S."/>
            <person name="Skow L."/>
            <person name="Swinburne J.E."/>
            <person name="Syvaenen A.C."/>
            <person name="Tozaki T."/>
            <person name="Valberg S.J."/>
            <person name="Vaudin M."/>
            <person name="White J.R."/>
            <person name="Zody M.C."/>
            <person name="Lander E.S."/>
            <person name="Lindblad-Toh K."/>
        </authorList>
    </citation>
    <scope>NUCLEOTIDE SEQUENCE [LARGE SCALE GENOMIC DNA]</scope>
    <source>
        <strain evidence="10 11">Thoroughbred</strain>
    </source>
</reference>
<dbReference type="OMA" id="MKQHTEA"/>
<dbReference type="Proteomes" id="UP000002281">
    <property type="component" value="Chromosome 7"/>
</dbReference>
<dbReference type="GO" id="GO:1990904">
    <property type="term" value="C:ribonucleoprotein complex"/>
    <property type="evidence" value="ECO:0007669"/>
    <property type="project" value="UniProtKB-KW"/>
</dbReference>
<dbReference type="VGNC" id="VGNC:20346">
    <property type="gene designation" value="MRPL48"/>
</dbReference>
<proteinExistence type="inferred from homology"/>
<feature type="domain" description="Small ribosomal subunit protein uS10" evidence="9">
    <location>
        <begin position="108"/>
        <end position="203"/>
    </location>
</feature>
<comment type="similarity">
    <text evidence="6">Belongs to the mitochondrion-specific ribosomal protein mL48 family.</text>
</comment>
<keyword evidence="2" id="KW-0809">Transit peptide</keyword>
<keyword evidence="5" id="KW-0687">Ribonucleoprotein</keyword>
<dbReference type="FunFam" id="3.30.70.600:FF:000006">
    <property type="entry name" value="39S ribosomal protein L48, mitochondrial"/>
    <property type="match status" value="1"/>
</dbReference>
<keyword evidence="3" id="KW-0689">Ribosomal protein</keyword>
<dbReference type="Gene3D" id="3.30.70.600">
    <property type="entry name" value="Ribosomal protein S10 domain"/>
    <property type="match status" value="1"/>
</dbReference>
<dbReference type="FunCoup" id="F6XF35">
    <property type="interactions" value="1001"/>
</dbReference>
<evidence type="ECO:0000313" key="11">
    <source>
        <dbReference type="Proteomes" id="UP000002281"/>
    </source>
</evidence>
<reference evidence="10" key="2">
    <citation type="submission" date="2025-08" db="UniProtKB">
        <authorList>
            <consortium name="Ensembl"/>
        </authorList>
    </citation>
    <scope>IDENTIFICATION</scope>
    <source>
        <strain evidence="10">Thoroughbred</strain>
    </source>
</reference>
<keyword evidence="4" id="KW-0496">Mitochondrion</keyword>
<accession>F6XF35</accession>
<dbReference type="AlphaFoldDB" id="F6XF35"/>
<reference evidence="10" key="3">
    <citation type="submission" date="2025-09" db="UniProtKB">
        <authorList>
            <consortium name="Ensembl"/>
        </authorList>
    </citation>
    <scope>IDENTIFICATION</scope>
    <source>
        <strain evidence="10">Thoroughbred</strain>
    </source>
</reference>
<name>F6XF35_HORSE</name>
<keyword evidence="11" id="KW-1185">Reference proteome</keyword>
<dbReference type="HOGENOM" id="CLU_095928_0_0_1"/>
<evidence type="ECO:0000313" key="12">
    <source>
        <dbReference type="VGNC" id="VGNC:20346"/>
    </source>
</evidence>
<dbReference type="GO" id="GO:0005761">
    <property type="term" value="C:mitochondrial ribosome"/>
    <property type="evidence" value="ECO:0007669"/>
    <property type="project" value="InterPro"/>
</dbReference>
<protein>
    <recommendedName>
        <fullName evidence="7">Large ribosomal subunit protein mL48</fullName>
    </recommendedName>
    <alternativeName>
        <fullName evidence="8">39S ribosomal protein L48, mitochondrial</fullName>
    </alternativeName>
</protein>
<dbReference type="STRING" id="9796.ENSECAP00000019542"/>
<dbReference type="PaxDb" id="9796-ENSECAP00000019542"/>
<gene>
    <name evidence="10 12" type="primary">MRPL48</name>
</gene>
<evidence type="ECO:0000256" key="3">
    <source>
        <dbReference type="ARBA" id="ARBA00022980"/>
    </source>
</evidence>
<evidence type="ECO:0000256" key="1">
    <source>
        <dbReference type="ARBA" id="ARBA00004173"/>
    </source>
</evidence>
<dbReference type="Pfam" id="PF00338">
    <property type="entry name" value="Ribosomal_S10"/>
    <property type="match status" value="1"/>
</dbReference>
<evidence type="ECO:0000256" key="5">
    <source>
        <dbReference type="ARBA" id="ARBA00023274"/>
    </source>
</evidence>
<evidence type="ECO:0000256" key="7">
    <source>
        <dbReference type="ARBA" id="ARBA00071667"/>
    </source>
</evidence>
<evidence type="ECO:0000256" key="6">
    <source>
        <dbReference type="ARBA" id="ARBA00061445"/>
    </source>
</evidence>
<evidence type="ECO:0000256" key="4">
    <source>
        <dbReference type="ARBA" id="ARBA00023128"/>
    </source>
</evidence>
<dbReference type="InParanoid" id="F6XF35"/>
<dbReference type="InterPro" id="IPR036838">
    <property type="entry name" value="Ribosomal_uS10_dom_sf"/>
</dbReference>
<evidence type="ECO:0000256" key="8">
    <source>
        <dbReference type="ARBA" id="ARBA00084068"/>
    </source>
</evidence>
<evidence type="ECO:0000259" key="9">
    <source>
        <dbReference type="SMART" id="SM01403"/>
    </source>
</evidence>